<organism evidence="1 2">
    <name type="scientific">Aspergillus costaricaensis CBS 115574</name>
    <dbReference type="NCBI Taxonomy" id="1448317"/>
    <lineage>
        <taxon>Eukaryota</taxon>
        <taxon>Fungi</taxon>
        <taxon>Dikarya</taxon>
        <taxon>Ascomycota</taxon>
        <taxon>Pezizomycotina</taxon>
        <taxon>Eurotiomycetes</taxon>
        <taxon>Eurotiomycetidae</taxon>
        <taxon>Eurotiales</taxon>
        <taxon>Aspergillaceae</taxon>
        <taxon>Aspergillus</taxon>
        <taxon>Aspergillus subgen. Circumdati</taxon>
    </lineage>
</organism>
<keyword evidence="2" id="KW-1185">Reference proteome</keyword>
<sequence length="119" mass="13055">MSSATTLTASFLVSCLTFAAWRGKYIQGLRLMGMDQPWGESRAFPFGGGRRVGDTVKKQKSTGFTPDIPHITHLSISPCVYHCDSVLSLLFIYSCFMKGGEGESLGDDPTFQRYDSMGV</sequence>
<evidence type="ECO:0000313" key="1">
    <source>
        <dbReference type="EMBL" id="RAK84941.1"/>
    </source>
</evidence>
<dbReference type="EMBL" id="KZ824569">
    <property type="protein sequence ID" value="RAK84941.1"/>
    <property type="molecule type" value="Genomic_DNA"/>
</dbReference>
<protein>
    <submittedName>
        <fullName evidence="1">Uncharacterized protein</fullName>
    </submittedName>
</protein>
<accession>A0ACD1I3Z6</accession>
<gene>
    <name evidence="1" type="ORF">BO79DRAFT_49567</name>
</gene>
<evidence type="ECO:0000313" key="2">
    <source>
        <dbReference type="Proteomes" id="UP000249748"/>
    </source>
</evidence>
<reference evidence="1" key="1">
    <citation type="submission" date="2018-02" db="EMBL/GenBank/DDBJ databases">
        <title>The genomes of Aspergillus section Nigri reveals drivers in fungal speciation.</title>
        <authorList>
            <consortium name="DOE Joint Genome Institute"/>
            <person name="Vesth T.C."/>
            <person name="Nybo J."/>
            <person name="Theobald S."/>
            <person name="Brandl J."/>
            <person name="Frisvad J.C."/>
            <person name="Nielsen K.F."/>
            <person name="Lyhne E.K."/>
            <person name="Kogle M.E."/>
            <person name="Kuo A."/>
            <person name="Riley R."/>
            <person name="Clum A."/>
            <person name="Nolan M."/>
            <person name="Lipzen A."/>
            <person name="Salamov A."/>
            <person name="Henrissat B."/>
            <person name="Wiebenga A."/>
            <person name="De vries R.P."/>
            <person name="Grigoriev I.V."/>
            <person name="Mortensen U.H."/>
            <person name="Andersen M.R."/>
            <person name="Baker S.E."/>
        </authorList>
    </citation>
    <scope>NUCLEOTIDE SEQUENCE</scope>
    <source>
        <strain evidence="1">CBS 115574</strain>
    </source>
</reference>
<name>A0ACD1I3Z6_9EURO</name>
<proteinExistence type="predicted"/>
<dbReference type="Proteomes" id="UP000249748">
    <property type="component" value="Unassembled WGS sequence"/>
</dbReference>